<keyword evidence="1" id="KW-0812">Transmembrane</keyword>
<reference evidence="2 3" key="1">
    <citation type="submission" date="2016-10" db="EMBL/GenBank/DDBJ databases">
        <authorList>
            <person name="de Groot N.N."/>
        </authorList>
    </citation>
    <scope>NUCLEOTIDE SEQUENCE [LARGE SCALE GENOMIC DNA]</scope>
    <source>
        <strain evidence="2 3">CGMCC 1.7727</strain>
    </source>
</reference>
<evidence type="ECO:0000256" key="1">
    <source>
        <dbReference type="SAM" id="Phobius"/>
    </source>
</evidence>
<keyword evidence="1" id="KW-0472">Membrane</keyword>
<organism evidence="2 3">
    <name type="scientific">Gracilibacillus ureilyticus</name>
    <dbReference type="NCBI Taxonomy" id="531814"/>
    <lineage>
        <taxon>Bacteria</taxon>
        <taxon>Bacillati</taxon>
        <taxon>Bacillota</taxon>
        <taxon>Bacilli</taxon>
        <taxon>Bacillales</taxon>
        <taxon>Bacillaceae</taxon>
        <taxon>Gracilibacillus</taxon>
    </lineage>
</organism>
<evidence type="ECO:0000313" key="2">
    <source>
        <dbReference type="EMBL" id="SER68742.1"/>
    </source>
</evidence>
<dbReference type="STRING" id="531814.SAMN04487944_10859"/>
<feature type="transmembrane region" description="Helical" evidence="1">
    <location>
        <begin position="6"/>
        <end position="26"/>
    </location>
</feature>
<evidence type="ECO:0000313" key="3">
    <source>
        <dbReference type="Proteomes" id="UP000199687"/>
    </source>
</evidence>
<name>A0A1H9R7Q4_9BACI</name>
<sequence>MRTFFSFFFIMVIGFLIFIPVLLLIIPFIGIKVFLIIASLFIFGFFVEIFKSYFG</sequence>
<dbReference type="AlphaFoldDB" id="A0A1H9R7Q4"/>
<proteinExistence type="predicted"/>
<keyword evidence="3" id="KW-1185">Reference proteome</keyword>
<feature type="transmembrane region" description="Helical" evidence="1">
    <location>
        <begin position="33"/>
        <end position="54"/>
    </location>
</feature>
<protein>
    <submittedName>
        <fullName evidence="2">Uncharacterized protein</fullName>
    </submittedName>
</protein>
<gene>
    <name evidence="2" type="ORF">SAMN04487944_10859</name>
</gene>
<dbReference type="EMBL" id="FOGL01000008">
    <property type="protein sequence ID" value="SER68742.1"/>
    <property type="molecule type" value="Genomic_DNA"/>
</dbReference>
<dbReference type="RefSeq" id="WP_175480394.1">
    <property type="nucleotide sequence ID" value="NZ_FOGL01000008.1"/>
</dbReference>
<keyword evidence="1" id="KW-1133">Transmembrane helix</keyword>
<dbReference type="Proteomes" id="UP000199687">
    <property type="component" value="Unassembled WGS sequence"/>
</dbReference>
<accession>A0A1H9R7Q4</accession>